<dbReference type="SUPFAM" id="SSF55174">
    <property type="entry name" value="Alpha-L RNA-binding motif"/>
    <property type="match status" value="1"/>
</dbReference>
<evidence type="ECO:0000256" key="6">
    <source>
        <dbReference type="ARBA" id="ARBA00022884"/>
    </source>
</evidence>
<protein>
    <recommendedName>
        <fullName evidence="10">Tyrosine--tRNA ligase</fullName>
        <ecNumber evidence="10">6.1.1.1</ecNumber>
    </recommendedName>
    <alternativeName>
        <fullName evidence="10">Tyrosyl-tRNA synthetase</fullName>
        <shortName evidence="10">TyrRS</shortName>
    </alternativeName>
</protein>
<dbReference type="Pfam" id="PF00579">
    <property type="entry name" value="tRNA-synt_1b"/>
    <property type="match status" value="1"/>
</dbReference>
<dbReference type="GO" id="GO:0004831">
    <property type="term" value="F:tyrosine-tRNA ligase activity"/>
    <property type="evidence" value="ECO:0007669"/>
    <property type="project" value="UniProtKB-UniRule"/>
</dbReference>
<keyword evidence="7 10" id="KW-0648">Protein biosynthesis</keyword>
<keyword evidence="8 10" id="KW-0030">Aminoacyl-tRNA synthetase</keyword>
<comment type="catalytic activity">
    <reaction evidence="9 10">
        <text>tRNA(Tyr) + L-tyrosine + ATP = L-tyrosyl-tRNA(Tyr) + AMP + diphosphate + H(+)</text>
        <dbReference type="Rhea" id="RHEA:10220"/>
        <dbReference type="Rhea" id="RHEA-COMP:9706"/>
        <dbReference type="Rhea" id="RHEA-COMP:9707"/>
        <dbReference type="ChEBI" id="CHEBI:15378"/>
        <dbReference type="ChEBI" id="CHEBI:30616"/>
        <dbReference type="ChEBI" id="CHEBI:33019"/>
        <dbReference type="ChEBI" id="CHEBI:58315"/>
        <dbReference type="ChEBI" id="CHEBI:78442"/>
        <dbReference type="ChEBI" id="CHEBI:78536"/>
        <dbReference type="ChEBI" id="CHEBI:456215"/>
        <dbReference type="EC" id="6.1.1.1"/>
    </reaction>
</comment>
<feature type="domain" description="RNA-binding S4" evidence="12">
    <location>
        <begin position="364"/>
        <end position="426"/>
    </location>
</feature>
<dbReference type="Pfam" id="PF22421">
    <property type="entry name" value="SYY_C-terminal"/>
    <property type="match status" value="1"/>
</dbReference>
<dbReference type="Gene3D" id="3.40.50.620">
    <property type="entry name" value="HUPs"/>
    <property type="match status" value="1"/>
</dbReference>
<comment type="caution">
    <text evidence="13">The sequence shown here is derived from an EMBL/GenBank/DDBJ whole genome shotgun (WGS) entry which is preliminary data.</text>
</comment>
<dbReference type="PANTHER" id="PTHR11766">
    <property type="entry name" value="TYROSYL-TRNA SYNTHETASE"/>
    <property type="match status" value="1"/>
</dbReference>
<dbReference type="FunFam" id="3.40.50.620:FF:000061">
    <property type="entry name" value="Tyrosine--tRNA ligase"/>
    <property type="match status" value="1"/>
</dbReference>
<dbReference type="CDD" id="cd00165">
    <property type="entry name" value="S4"/>
    <property type="match status" value="1"/>
</dbReference>
<dbReference type="InterPro" id="IPR024088">
    <property type="entry name" value="Tyr-tRNA-ligase_bac-type"/>
</dbReference>
<gene>
    <name evidence="10" type="primary">tyrS</name>
    <name evidence="13" type="ORF">C8C76_13729</name>
</gene>
<evidence type="ECO:0000256" key="11">
    <source>
        <dbReference type="PROSITE-ProRule" id="PRU00182"/>
    </source>
</evidence>
<dbReference type="CDD" id="cd00805">
    <property type="entry name" value="TyrRS_core"/>
    <property type="match status" value="1"/>
</dbReference>
<dbReference type="FunFam" id="3.10.290.10:FF:000022">
    <property type="entry name" value="Tyrosine--tRNA ligase"/>
    <property type="match status" value="1"/>
</dbReference>
<evidence type="ECO:0000256" key="7">
    <source>
        <dbReference type="ARBA" id="ARBA00022917"/>
    </source>
</evidence>
<comment type="similarity">
    <text evidence="10">Belongs to the class-I aminoacyl-tRNA synthetase family. TyrS type 2 subfamily.</text>
</comment>
<dbReference type="InterPro" id="IPR002307">
    <property type="entry name" value="Tyr-tRNA-ligase"/>
</dbReference>
<dbReference type="InterPro" id="IPR014729">
    <property type="entry name" value="Rossmann-like_a/b/a_fold"/>
</dbReference>
<evidence type="ECO:0000256" key="9">
    <source>
        <dbReference type="ARBA" id="ARBA00048248"/>
    </source>
</evidence>
<keyword evidence="2 10" id="KW-0963">Cytoplasm</keyword>
<evidence type="ECO:0000256" key="8">
    <source>
        <dbReference type="ARBA" id="ARBA00023146"/>
    </source>
</evidence>
<dbReference type="InterPro" id="IPR054608">
    <property type="entry name" value="SYY-like_C"/>
</dbReference>
<proteinExistence type="inferred from homology"/>
<comment type="subunit">
    <text evidence="1 10">Homodimer.</text>
</comment>
<evidence type="ECO:0000256" key="5">
    <source>
        <dbReference type="ARBA" id="ARBA00022840"/>
    </source>
</evidence>
<dbReference type="SUPFAM" id="SSF52374">
    <property type="entry name" value="Nucleotidylyl transferase"/>
    <property type="match status" value="1"/>
</dbReference>
<dbReference type="GO" id="GO:0005524">
    <property type="term" value="F:ATP binding"/>
    <property type="evidence" value="ECO:0007669"/>
    <property type="project" value="UniProtKB-UniRule"/>
</dbReference>
<dbReference type="FunFam" id="1.10.240.10:FF:000006">
    <property type="entry name" value="Tyrosine--tRNA ligase"/>
    <property type="match status" value="1"/>
</dbReference>
<dbReference type="HAMAP" id="MF_02007">
    <property type="entry name" value="Tyr_tRNA_synth_type2"/>
    <property type="match status" value="1"/>
</dbReference>
<dbReference type="EMBL" id="QAXS01000037">
    <property type="protein sequence ID" value="PTV93718.1"/>
    <property type="molecule type" value="Genomic_DNA"/>
</dbReference>
<feature type="short sequence motif" description="'HIGH' region" evidence="10">
    <location>
        <begin position="65"/>
        <end position="74"/>
    </location>
</feature>
<name>A0A2T5RGF6_9FIRM</name>
<reference evidence="13 14" key="1">
    <citation type="submission" date="2018-04" db="EMBL/GenBank/DDBJ databases">
        <title>Subsurface microbial communities from deep shales in Ohio and West Virginia, USA.</title>
        <authorList>
            <person name="Wrighton K."/>
        </authorList>
    </citation>
    <scope>NUCLEOTIDE SEQUENCE [LARGE SCALE GENOMIC DNA]</scope>
    <source>
        <strain evidence="13 14">WC1</strain>
    </source>
</reference>
<dbReference type="Gene3D" id="3.10.290.10">
    <property type="entry name" value="RNA-binding S4 domain"/>
    <property type="match status" value="1"/>
</dbReference>
<evidence type="ECO:0000313" key="13">
    <source>
        <dbReference type="EMBL" id="PTV93718.1"/>
    </source>
</evidence>
<evidence type="ECO:0000256" key="10">
    <source>
        <dbReference type="HAMAP-Rule" id="MF_02007"/>
    </source>
</evidence>
<evidence type="ECO:0000313" key="14">
    <source>
        <dbReference type="Proteomes" id="UP000244089"/>
    </source>
</evidence>
<evidence type="ECO:0000256" key="3">
    <source>
        <dbReference type="ARBA" id="ARBA00022598"/>
    </source>
</evidence>
<dbReference type="InterPro" id="IPR002942">
    <property type="entry name" value="S4_RNA-bd"/>
</dbReference>
<dbReference type="Gene3D" id="1.10.240.10">
    <property type="entry name" value="Tyrosyl-Transfer RNA Synthetase"/>
    <property type="match status" value="1"/>
</dbReference>
<organism evidence="13 14">
    <name type="scientific">Halanaerobium saccharolyticum</name>
    <dbReference type="NCBI Taxonomy" id="43595"/>
    <lineage>
        <taxon>Bacteria</taxon>
        <taxon>Bacillati</taxon>
        <taxon>Bacillota</taxon>
        <taxon>Clostridia</taxon>
        <taxon>Halanaerobiales</taxon>
        <taxon>Halanaerobiaceae</taxon>
        <taxon>Halanaerobium</taxon>
    </lineage>
</organism>
<comment type="function">
    <text evidence="10">Catalyzes the attachment of tyrosine to tRNA(Tyr) in a two-step reaction: tyrosine is first activated by ATP to form Tyr-AMP and then transferred to the acceptor end of tRNA(Tyr).</text>
</comment>
<keyword evidence="3 10" id="KW-0436">Ligase</keyword>
<evidence type="ECO:0000259" key="12">
    <source>
        <dbReference type="SMART" id="SM00363"/>
    </source>
</evidence>
<dbReference type="InterPro" id="IPR024108">
    <property type="entry name" value="Tyr-tRNA-ligase_bac_2"/>
</dbReference>
<dbReference type="EC" id="6.1.1.1" evidence="10"/>
<dbReference type="RefSeq" id="WP_258222555.1">
    <property type="nucleotide sequence ID" value="NZ_QAXS01000037.1"/>
</dbReference>
<dbReference type="NCBIfam" id="TIGR00234">
    <property type="entry name" value="tyrS"/>
    <property type="match status" value="1"/>
</dbReference>
<dbReference type="PANTHER" id="PTHR11766:SF1">
    <property type="entry name" value="TYROSINE--TRNA LIGASE"/>
    <property type="match status" value="1"/>
</dbReference>
<sequence>MTKDTGGEVPVAYSKGQVFFMEIKEQIKILKRGVSDLISEEDLKDKLVEAEKEGRPLKVKLGLDPSAPDIHLGHTVVLRKLKQFQDLGHEVYLIIGDFTGMIGDPTGKSETRNQLTREEVLENARTYEEQFSKVLDPEKTRVVFNGDWLSEMDFADVLELSAHYTVARMLERDDFSKRYNSGKPIGIHEFFYPLMQGYDSVAIEADVELGGTDQRFNLLVGRKLQQEYGQEPQVVLMMPLLEGLDGVNKMSKSLDNYIGVYDKPEDMFGKVMSIPDDMIIRYFELLTDVSIERLKKMKEKLSRDDFNPMELKKNLAHEIVKEYHSEDDAVKARQEFESVFSKGNLPEDIPVIEISESDLEDGELWIVKLVAATGLVDSNSQARRMIKQGAVSINDEKYEKINLDIKVEDEMIIQIGKRRFAKIKLV</sequence>
<dbReference type="Proteomes" id="UP000244089">
    <property type="component" value="Unassembled WGS sequence"/>
</dbReference>
<dbReference type="GO" id="GO:0006437">
    <property type="term" value="P:tyrosyl-tRNA aminoacylation"/>
    <property type="evidence" value="ECO:0007669"/>
    <property type="project" value="UniProtKB-UniRule"/>
</dbReference>
<dbReference type="SMART" id="SM00363">
    <property type="entry name" value="S4"/>
    <property type="match status" value="1"/>
</dbReference>
<evidence type="ECO:0000256" key="2">
    <source>
        <dbReference type="ARBA" id="ARBA00022490"/>
    </source>
</evidence>
<dbReference type="AlphaFoldDB" id="A0A2T5RGF6"/>
<keyword evidence="6 11" id="KW-0694">RNA-binding</keyword>
<comment type="subcellular location">
    <subcellularLocation>
        <location evidence="10">Cytoplasm</location>
    </subcellularLocation>
</comment>
<dbReference type="PRINTS" id="PR01040">
    <property type="entry name" value="TRNASYNTHTYR"/>
</dbReference>
<accession>A0A2T5RGF6</accession>
<dbReference type="InterPro" id="IPR001412">
    <property type="entry name" value="aa-tRNA-synth_I_CS"/>
</dbReference>
<dbReference type="GO" id="GO:0003723">
    <property type="term" value="F:RNA binding"/>
    <property type="evidence" value="ECO:0007669"/>
    <property type="project" value="UniProtKB-KW"/>
</dbReference>
<dbReference type="InterPro" id="IPR002305">
    <property type="entry name" value="aa-tRNA-synth_Ic"/>
</dbReference>
<evidence type="ECO:0000256" key="4">
    <source>
        <dbReference type="ARBA" id="ARBA00022741"/>
    </source>
</evidence>
<dbReference type="PROSITE" id="PS00178">
    <property type="entry name" value="AA_TRNA_LIGASE_I"/>
    <property type="match status" value="1"/>
</dbReference>
<dbReference type="PROSITE" id="PS50889">
    <property type="entry name" value="S4"/>
    <property type="match status" value="1"/>
</dbReference>
<dbReference type="GO" id="GO:0005829">
    <property type="term" value="C:cytosol"/>
    <property type="evidence" value="ECO:0007669"/>
    <property type="project" value="TreeGrafter"/>
</dbReference>
<dbReference type="InterPro" id="IPR036986">
    <property type="entry name" value="S4_RNA-bd_sf"/>
</dbReference>
<evidence type="ECO:0000256" key="1">
    <source>
        <dbReference type="ARBA" id="ARBA00011738"/>
    </source>
</evidence>
<keyword evidence="5 10" id="KW-0067">ATP-binding</keyword>
<feature type="binding site" evidence="10">
    <location>
        <position position="252"/>
    </location>
    <ligand>
        <name>ATP</name>
        <dbReference type="ChEBI" id="CHEBI:30616"/>
    </ligand>
</feature>
<keyword evidence="4 10" id="KW-0547">Nucleotide-binding</keyword>
<feature type="short sequence motif" description="'KMSKS' region" evidence="10">
    <location>
        <begin position="249"/>
        <end position="253"/>
    </location>
</feature>